<keyword evidence="2" id="KW-0808">Transferase</keyword>
<dbReference type="InterPro" id="IPR029044">
    <property type="entry name" value="Nucleotide-diphossugar_trans"/>
</dbReference>
<accession>A0A4U1L7M5</accession>
<keyword evidence="1" id="KW-0812">Transmembrane</keyword>
<keyword evidence="3" id="KW-1185">Reference proteome</keyword>
<feature type="transmembrane region" description="Helical" evidence="1">
    <location>
        <begin position="347"/>
        <end position="374"/>
    </location>
</feature>
<feature type="transmembrane region" description="Helical" evidence="1">
    <location>
        <begin position="423"/>
        <end position="442"/>
    </location>
</feature>
<keyword evidence="1" id="KW-1133">Transmembrane helix</keyword>
<evidence type="ECO:0000313" key="2">
    <source>
        <dbReference type="EMBL" id="TKD52921.1"/>
    </source>
</evidence>
<comment type="caution">
    <text evidence="2">The sequence shown here is derived from an EMBL/GenBank/DDBJ whole genome shotgun (WGS) entry which is preliminary data.</text>
</comment>
<proteinExistence type="predicted"/>
<evidence type="ECO:0000256" key="1">
    <source>
        <dbReference type="SAM" id="Phobius"/>
    </source>
</evidence>
<dbReference type="Pfam" id="PF13641">
    <property type="entry name" value="Glyco_tranf_2_3"/>
    <property type="match status" value="1"/>
</dbReference>
<name>A0A4U1L7M5_9SPHN</name>
<dbReference type="AlphaFoldDB" id="A0A4U1L7M5"/>
<dbReference type="EMBL" id="SWKR01000001">
    <property type="protein sequence ID" value="TKD52921.1"/>
    <property type="molecule type" value="Genomic_DNA"/>
</dbReference>
<dbReference type="OrthoDB" id="5294733at2"/>
<reference evidence="2 3" key="1">
    <citation type="submission" date="2019-04" db="EMBL/GenBank/DDBJ databases">
        <authorList>
            <person name="Yang Y."/>
            <person name="Wei D."/>
        </authorList>
    </citation>
    <scope>NUCLEOTIDE SEQUENCE [LARGE SCALE GENOMIC DNA]</scope>
    <source>
        <strain evidence="2 3">L-1-4w-11</strain>
    </source>
</reference>
<dbReference type="Gene3D" id="3.90.550.10">
    <property type="entry name" value="Spore Coat Polysaccharide Biosynthesis Protein SpsA, Chain A"/>
    <property type="match status" value="1"/>
</dbReference>
<dbReference type="RefSeq" id="WP_136941345.1">
    <property type="nucleotide sequence ID" value="NZ_SWKR01000001.1"/>
</dbReference>
<protein>
    <submittedName>
        <fullName evidence="2">Glycosyl transferase family protein</fullName>
    </submittedName>
</protein>
<evidence type="ECO:0000313" key="3">
    <source>
        <dbReference type="Proteomes" id="UP000309138"/>
    </source>
</evidence>
<keyword evidence="1" id="KW-0472">Membrane</keyword>
<sequence length="469" mass="50364">MAGVEQAIANLQFVAYEAMLFAAIGYLVGGFDDLLVDLLYLLRRLLSWLGLQDRKRDMPPGPPVVHGPHYFAILVPAWDEAAVIGAMLRTALARLGDASYRIYVGAYPNDRATIAAISDVAAGDARVVLAIGDRAGPTTKADCLNTLWQALLIDEAAGAPRASAIVLHDAEDLVDAGELRVFAHHLPAADVVQLPVLPLVDPASRFVAGHYLDEFAESHAKTQLVRQALGAALPLAGTGFAVRRDMVDRIAASRGGAPFDPTSLVEDYELGLTIAAMGGRAVFARAVARPGGAPIAVRAFFPGTLDAAIRQKARWMLGIALAGWDRTGWGRTLNPGDHWMRMRDRRALIAVLVLAAAYLALALWGVLAVLRWALGLPQPALPPAVDALLAANLALLAWRIAVRMAFVGRAYGRTEALLSVPRIFVANLIALMAARIALWRYLGLLRGARLRWDKTAHHFPDGAAIDRVA</sequence>
<feature type="transmembrane region" description="Helical" evidence="1">
    <location>
        <begin position="380"/>
        <end position="402"/>
    </location>
</feature>
<organism evidence="2 3">
    <name type="scientific">Sphingomonas baiyangensis</name>
    <dbReference type="NCBI Taxonomy" id="2572576"/>
    <lineage>
        <taxon>Bacteria</taxon>
        <taxon>Pseudomonadati</taxon>
        <taxon>Pseudomonadota</taxon>
        <taxon>Alphaproteobacteria</taxon>
        <taxon>Sphingomonadales</taxon>
        <taxon>Sphingomonadaceae</taxon>
        <taxon>Sphingomonas</taxon>
    </lineage>
</organism>
<dbReference type="GO" id="GO:0016740">
    <property type="term" value="F:transferase activity"/>
    <property type="evidence" value="ECO:0007669"/>
    <property type="project" value="UniProtKB-KW"/>
</dbReference>
<dbReference type="Proteomes" id="UP000309138">
    <property type="component" value="Unassembled WGS sequence"/>
</dbReference>
<gene>
    <name evidence="2" type="ORF">FBR43_00785</name>
</gene>
<dbReference type="NCBIfam" id="NF011307">
    <property type="entry name" value="PRK14716.1-5"/>
    <property type="match status" value="1"/>
</dbReference>
<dbReference type="SUPFAM" id="SSF53448">
    <property type="entry name" value="Nucleotide-diphospho-sugar transferases"/>
    <property type="match status" value="1"/>
</dbReference>